<evidence type="ECO:0000256" key="5">
    <source>
        <dbReference type="ARBA" id="ARBA00022975"/>
    </source>
</evidence>
<dbReference type="PROSITE" id="PS00156">
    <property type="entry name" value="OMPDECASE"/>
    <property type="match status" value="1"/>
</dbReference>
<keyword evidence="6 9" id="KW-0456">Lyase</keyword>
<dbReference type="RefSeq" id="WP_068224219.1">
    <property type="nucleotide sequence ID" value="NZ_CP014623.1"/>
</dbReference>
<dbReference type="OrthoDB" id="9806203at2"/>
<dbReference type="EC" id="4.1.1.23" evidence="9"/>
<feature type="binding site" evidence="9 11">
    <location>
        <position position="193"/>
    </location>
    <ligand>
        <name>substrate</name>
    </ligand>
</feature>
<keyword evidence="5 9" id="KW-0665">Pyrimidine biosynthesis</keyword>
<comment type="similarity">
    <text evidence="8 9">Belongs to the OMP decarboxylase family. Type 1 subfamily.</text>
</comment>
<feature type="binding site" evidence="9">
    <location>
        <begin position="60"/>
        <end position="69"/>
    </location>
    <ligand>
        <name>substrate</name>
    </ligand>
</feature>
<dbReference type="SMART" id="SM00934">
    <property type="entry name" value="OMPdecase"/>
    <property type="match status" value="1"/>
</dbReference>
<evidence type="ECO:0000256" key="12">
    <source>
        <dbReference type="RuleBase" id="RU000512"/>
    </source>
</evidence>
<dbReference type="GO" id="GO:0004590">
    <property type="term" value="F:orotidine-5'-phosphate decarboxylase activity"/>
    <property type="evidence" value="ECO:0007669"/>
    <property type="project" value="UniProtKB-UniRule"/>
</dbReference>
<dbReference type="GO" id="GO:0005829">
    <property type="term" value="C:cytosol"/>
    <property type="evidence" value="ECO:0007669"/>
    <property type="project" value="TreeGrafter"/>
</dbReference>
<evidence type="ECO:0000313" key="14">
    <source>
        <dbReference type="Proteomes" id="UP000078582"/>
    </source>
</evidence>
<feature type="active site" description="For OMPdecase activity" evidence="10">
    <location>
        <position position="62"/>
    </location>
</feature>
<dbReference type="NCBIfam" id="TIGR01740">
    <property type="entry name" value="pyrF"/>
    <property type="match status" value="1"/>
</dbReference>
<feature type="active site" description="For OMPdecase activity" evidence="10">
    <location>
        <position position="60"/>
    </location>
</feature>
<comment type="catalytic activity">
    <reaction evidence="7 9 12">
        <text>orotidine 5'-phosphate + H(+) = UMP + CO2</text>
        <dbReference type="Rhea" id="RHEA:11596"/>
        <dbReference type="ChEBI" id="CHEBI:15378"/>
        <dbReference type="ChEBI" id="CHEBI:16526"/>
        <dbReference type="ChEBI" id="CHEBI:57538"/>
        <dbReference type="ChEBI" id="CHEBI:57865"/>
        <dbReference type="EC" id="4.1.1.23"/>
    </reaction>
</comment>
<dbReference type="InterPro" id="IPR013785">
    <property type="entry name" value="Aldolase_TIM"/>
</dbReference>
<dbReference type="EMBL" id="CP014873">
    <property type="protein sequence ID" value="ANK62938.1"/>
    <property type="molecule type" value="Genomic_DNA"/>
</dbReference>
<dbReference type="UniPathway" id="UPA00070">
    <property type="reaction ID" value="UER00120"/>
</dbReference>
<accession>A0A192H3V8</accession>
<sequence length="238" mass="25616">MDTRPIIALDFPNQAAVVEFLQQFPQGQPLFVKIGMELFYSAGPDIVRALVAAGHDVFLDLKLYDIPHTVEKSMQVLGNLGVTMTNVHASGGREMMQAAKQGLLAGSHGQKPPKLIAVTQLTSTNQAQIQQEQLITASLTESVTHLAQLADQAGLDGVVCSALEAEAIKRATRADFLCITPGIRLTATTHDDQKRIATPANAAKLGSSQLVVGRPITQAKNPVVAYQEIKKLWEESLV</sequence>
<feature type="binding site" evidence="9 11">
    <location>
        <position position="10"/>
    </location>
    <ligand>
        <name>substrate</name>
    </ligand>
</feature>
<dbReference type="InterPro" id="IPR047596">
    <property type="entry name" value="OMPdecase_bac"/>
</dbReference>
<reference evidence="13 14" key="1">
    <citation type="submission" date="2016-03" db="EMBL/GenBank/DDBJ databases">
        <title>Pediococcus and Lactobacillus from brewery environment - whole genome sequencing and assembly.</title>
        <authorList>
            <person name="Behr J."/>
            <person name="Geissler A.J."/>
            <person name="Vogel R.F."/>
        </authorList>
    </citation>
    <scope>NUCLEOTIDE SEQUENCE [LARGE SCALE GENOMIC DNA]</scope>
    <source>
        <strain evidence="13 14">TMW 1.1989</strain>
    </source>
</reference>
<feature type="active site" description="For OMPdecase activity" evidence="10">
    <location>
        <position position="65"/>
    </location>
</feature>
<protein>
    <recommendedName>
        <fullName evidence="9">Orotidine 5'-phosphate decarboxylase</fullName>
        <ecNumber evidence="9">4.1.1.23</ecNumber>
    </recommendedName>
    <alternativeName>
        <fullName evidence="9">OMP decarboxylase</fullName>
        <shortName evidence="9">OMPDCase</shortName>
        <shortName evidence="9">OMPdecase</shortName>
    </alternativeName>
</protein>
<organism evidence="13 14">
    <name type="scientific">Loigolactobacillus backii</name>
    <dbReference type="NCBI Taxonomy" id="375175"/>
    <lineage>
        <taxon>Bacteria</taxon>
        <taxon>Bacillati</taxon>
        <taxon>Bacillota</taxon>
        <taxon>Bacilli</taxon>
        <taxon>Lactobacillales</taxon>
        <taxon>Lactobacillaceae</taxon>
        <taxon>Loigolactobacillus</taxon>
    </lineage>
</organism>
<dbReference type="InterPro" id="IPR011060">
    <property type="entry name" value="RibuloseP-bd_barrel"/>
</dbReference>
<name>A0A192H3V8_9LACO</name>
<dbReference type="Pfam" id="PF00215">
    <property type="entry name" value="OMPdecase"/>
    <property type="match status" value="1"/>
</dbReference>
<dbReference type="PANTHER" id="PTHR32119">
    <property type="entry name" value="OROTIDINE 5'-PHOSPHATE DECARBOXYLASE"/>
    <property type="match status" value="1"/>
</dbReference>
<keyword evidence="4 9" id="KW-0210">Decarboxylase</keyword>
<evidence type="ECO:0000256" key="6">
    <source>
        <dbReference type="ARBA" id="ARBA00023239"/>
    </source>
</evidence>
<dbReference type="InterPro" id="IPR001754">
    <property type="entry name" value="OMPdeCOase_dom"/>
</dbReference>
<comment type="subunit">
    <text evidence="3 9">Homodimer.</text>
</comment>
<dbReference type="GO" id="GO:0006207">
    <property type="term" value="P:'de novo' pyrimidine nucleobase biosynthetic process"/>
    <property type="evidence" value="ECO:0007669"/>
    <property type="project" value="InterPro"/>
</dbReference>
<feature type="binding site" evidence="9 11">
    <location>
        <position position="213"/>
    </location>
    <ligand>
        <name>substrate</name>
    </ligand>
</feature>
<evidence type="ECO:0000256" key="10">
    <source>
        <dbReference type="PIRSR" id="PIRSR614732-1"/>
    </source>
</evidence>
<dbReference type="KEGG" id="lbt:AYR52_04125"/>
<dbReference type="SUPFAM" id="SSF51366">
    <property type="entry name" value="Ribulose-phoshate binding barrel"/>
    <property type="match status" value="1"/>
</dbReference>
<dbReference type="PANTHER" id="PTHR32119:SF2">
    <property type="entry name" value="OROTIDINE 5'-PHOSPHATE DECARBOXYLASE"/>
    <property type="match status" value="1"/>
</dbReference>
<evidence type="ECO:0000256" key="11">
    <source>
        <dbReference type="PIRSR" id="PIRSR614732-2"/>
    </source>
</evidence>
<dbReference type="GO" id="GO:0044205">
    <property type="term" value="P:'de novo' UMP biosynthetic process"/>
    <property type="evidence" value="ECO:0007669"/>
    <property type="project" value="UniProtKB-UniRule"/>
</dbReference>
<evidence type="ECO:0000256" key="2">
    <source>
        <dbReference type="ARBA" id="ARBA00004861"/>
    </source>
</evidence>
<keyword evidence="14" id="KW-1185">Reference proteome</keyword>
<evidence type="ECO:0000313" key="13">
    <source>
        <dbReference type="EMBL" id="ANK62938.1"/>
    </source>
</evidence>
<evidence type="ECO:0000256" key="8">
    <source>
        <dbReference type="ARBA" id="ARBA00061012"/>
    </source>
</evidence>
<comment type="pathway">
    <text evidence="2 9 12">Pyrimidine metabolism; UMP biosynthesis via de novo pathway; UMP from orotate: step 2/2.</text>
</comment>
<dbReference type="AlphaFoldDB" id="A0A192H3V8"/>
<dbReference type="STRING" id="375175.AYR53_09290"/>
<dbReference type="NCBIfam" id="NF001273">
    <property type="entry name" value="PRK00230.1"/>
    <property type="match status" value="1"/>
</dbReference>
<evidence type="ECO:0000256" key="9">
    <source>
        <dbReference type="HAMAP-Rule" id="MF_01200"/>
    </source>
</evidence>
<dbReference type="FunFam" id="3.20.20.70:FF:000015">
    <property type="entry name" value="Orotidine 5'-phosphate decarboxylase"/>
    <property type="match status" value="1"/>
</dbReference>
<feature type="binding site" evidence="9 11">
    <location>
        <position position="33"/>
    </location>
    <ligand>
        <name>substrate</name>
    </ligand>
</feature>
<dbReference type="HAMAP" id="MF_01200_B">
    <property type="entry name" value="OMPdecase_type1_B"/>
    <property type="match status" value="1"/>
</dbReference>
<evidence type="ECO:0000256" key="1">
    <source>
        <dbReference type="ARBA" id="ARBA00002356"/>
    </source>
</evidence>
<evidence type="ECO:0000256" key="7">
    <source>
        <dbReference type="ARBA" id="ARBA00049157"/>
    </source>
</evidence>
<feature type="active site" description="Proton donor" evidence="9">
    <location>
        <position position="62"/>
    </location>
</feature>
<feature type="binding site" evidence="9 11">
    <location>
        <position position="184"/>
    </location>
    <ligand>
        <name>substrate</name>
    </ligand>
</feature>
<dbReference type="GeneID" id="42982449"/>
<proteinExistence type="inferred from homology"/>
<dbReference type="Proteomes" id="UP000078582">
    <property type="component" value="Chromosome"/>
</dbReference>
<evidence type="ECO:0000256" key="3">
    <source>
        <dbReference type="ARBA" id="ARBA00011738"/>
    </source>
</evidence>
<dbReference type="Gene3D" id="3.20.20.70">
    <property type="entry name" value="Aldolase class I"/>
    <property type="match status" value="1"/>
</dbReference>
<comment type="function">
    <text evidence="1 9">Catalyzes the decarboxylation of orotidine 5'-monophosphate (OMP) to uridine 5'-monophosphate (UMP).</text>
</comment>
<feature type="binding site" evidence="9 11">
    <location>
        <position position="122"/>
    </location>
    <ligand>
        <name>substrate</name>
    </ligand>
</feature>
<dbReference type="CDD" id="cd04725">
    <property type="entry name" value="OMP_decarboxylase_like"/>
    <property type="match status" value="1"/>
</dbReference>
<feature type="binding site" evidence="9 11">
    <location>
        <position position="214"/>
    </location>
    <ligand>
        <name>substrate</name>
    </ligand>
</feature>
<evidence type="ECO:0000256" key="4">
    <source>
        <dbReference type="ARBA" id="ARBA00022793"/>
    </source>
</evidence>
<gene>
    <name evidence="9" type="primary">pyrF</name>
    <name evidence="13" type="ORF">AYR53_09290</name>
</gene>
<dbReference type="InterPro" id="IPR018089">
    <property type="entry name" value="OMPdecase_AS"/>
</dbReference>
<dbReference type="InterPro" id="IPR014732">
    <property type="entry name" value="OMPdecase"/>
</dbReference>